<evidence type="ECO:0000313" key="2">
    <source>
        <dbReference type="Proteomes" id="UP000623129"/>
    </source>
</evidence>
<dbReference type="Gene3D" id="3.80.10.10">
    <property type="entry name" value="Ribonuclease Inhibitor"/>
    <property type="match status" value="1"/>
</dbReference>
<dbReference type="SUPFAM" id="SSF52058">
    <property type="entry name" value="L domain-like"/>
    <property type="match status" value="1"/>
</dbReference>
<dbReference type="InterPro" id="IPR036849">
    <property type="entry name" value="Enolase-like_C_sf"/>
</dbReference>
<accession>A0A833QUN2</accession>
<dbReference type="Proteomes" id="UP000623129">
    <property type="component" value="Unassembled WGS sequence"/>
</dbReference>
<reference evidence="1" key="1">
    <citation type="submission" date="2020-01" db="EMBL/GenBank/DDBJ databases">
        <title>Genome sequence of Kobresia littledalei, the first chromosome-level genome in the family Cyperaceae.</title>
        <authorList>
            <person name="Qu G."/>
        </authorList>
    </citation>
    <scope>NUCLEOTIDE SEQUENCE</scope>
    <source>
        <strain evidence="1">C.B.Clarke</strain>
        <tissue evidence="1">Leaf</tissue>
    </source>
</reference>
<comment type="caution">
    <text evidence="1">The sequence shown here is derived from an EMBL/GenBank/DDBJ whole genome shotgun (WGS) entry which is preliminary data.</text>
</comment>
<organism evidence="1 2">
    <name type="scientific">Carex littledalei</name>
    <dbReference type="NCBI Taxonomy" id="544730"/>
    <lineage>
        <taxon>Eukaryota</taxon>
        <taxon>Viridiplantae</taxon>
        <taxon>Streptophyta</taxon>
        <taxon>Embryophyta</taxon>
        <taxon>Tracheophyta</taxon>
        <taxon>Spermatophyta</taxon>
        <taxon>Magnoliopsida</taxon>
        <taxon>Liliopsida</taxon>
        <taxon>Poales</taxon>
        <taxon>Cyperaceae</taxon>
        <taxon>Cyperoideae</taxon>
        <taxon>Cariceae</taxon>
        <taxon>Carex</taxon>
        <taxon>Carex subgen. Euthyceras</taxon>
    </lineage>
</organism>
<protein>
    <submittedName>
        <fullName evidence="1">Protein PHYLLO</fullName>
    </submittedName>
</protein>
<dbReference type="Gene3D" id="3.20.20.120">
    <property type="entry name" value="Enolase-like C-terminal domain"/>
    <property type="match status" value="1"/>
</dbReference>
<keyword evidence="2" id="KW-1185">Reference proteome</keyword>
<proteinExistence type="predicted"/>
<dbReference type="InterPro" id="IPR032675">
    <property type="entry name" value="LRR_dom_sf"/>
</dbReference>
<dbReference type="PANTHER" id="PTHR42916">
    <property type="entry name" value="2-SUCCINYL-5-ENOLPYRUVYL-6-HYDROXY-3-CYCLOHEXENE-1-CARBOXYLATE SYNTHASE"/>
    <property type="match status" value="1"/>
</dbReference>
<dbReference type="PANTHER" id="PTHR42916:SF1">
    <property type="entry name" value="PROTEIN PHYLLO, CHLOROPLASTIC"/>
    <property type="match status" value="1"/>
</dbReference>
<dbReference type="EMBL" id="SWLB01000014">
    <property type="protein sequence ID" value="KAF3330189.1"/>
    <property type="molecule type" value="Genomic_DNA"/>
</dbReference>
<dbReference type="OrthoDB" id="8119704at2759"/>
<dbReference type="SUPFAM" id="SSF51604">
    <property type="entry name" value="Enolase C-terminal domain-like"/>
    <property type="match status" value="1"/>
</dbReference>
<name>A0A833QUN2_9POAL</name>
<sequence length="142" mass="16045">MQIWSYAEAMQFASAVKECNLQYVEEPIKAEENIIKFCDESGLPVALDETLDAIKGDFVNHLQKYAHPRIAAIFWQREAETLRQQLHSLQKAQRTLPGLKIKGKINDDVGLLTELTYLTLQGCNFTGTIPTTIGNLNLFQGY</sequence>
<gene>
    <name evidence="1" type="ORF">FCM35_KLT05520</name>
</gene>
<dbReference type="AlphaFoldDB" id="A0A833QUN2"/>
<evidence type="ECO:0000313" key="1">
    <source>
        <dbReference type="EMBL" id="KAF3330189.1"/>
    </source>
</evidence>